<accession>A0A8J7RHY5</accession>
<dbReference type="NCBIfam" id="TIGR04183">
    <property type="entry name" value="Por_Secre_tail"/>
    <property type="match status" value="1"/>
</dbReference>
<evidence type="ECO:0000256" key="1">
    <source>
        <dbReference type="SAM" id="SignalP"/>
    </source>
</evidence>
<feature type="chain" id="PRO_5035180748" evidence="1">
    <location>
        <begin position="28"/>
        <end position="449"/>
    </location>
</feature>
<gene>
    <name evidence="3" type="ORF">NATSA_05665</name>
</gene>
<dbReference type="Proteomes" id="UP000673975">
    <property type="component" value="Unassembled WGS sequence"/>
</dbReference>
<dbReference type="Gene3D" id="2.60.40.4070">
    <property type="match status" value="1"/>
</dbReference>
<comment type="caution">
    <text evidence="3">The sequence shown here is derived from an EMBL/GenBank/DDBJ whole genome shotgun (WGS) entry which is preliminary data.</text>
</comment>
<feature type="domain" description="Secretion system C-terminal sorting" evidence="2">
    <location>
        <begin position="371"/>
        <end position="444"/>
    </location>
</feature>
<evidence type="ECO:0000313" key="3">
    <source>
        <dbReference type="EMBL" id="MBP3192145.1"/>
    </source>
</evidence>
<dbReference type="InterPro" id="IPR026444">
    <property type="entry name" value="Secre_tail"/>
</dbReference>
<keyword evidence="1" id="KW-0732">Signal</keyword>
<proteinExistence type="predicted"/>
<protein>
    <submittedName>
        <fullName evidence="3">T9SS type A sorting domain-containing protein</fullName>
    </submittedName>
</protein>
<dbReference type="Pfam" id="PF18962">
    <property type="entry name" value="Por_Secre_tail"/>
    <property type="match status" value="1"/>
</dbReference>
<reference evidence="3" key="1">
    <citation type="submission" date="2021-02" db="EMBL/GenBank/DDBJ databases">
        <title>Natronogracilivirga saccharolytica gen. nov. sp. nov. a new anaerobic, haloalkiliphilic carbohydrate-fermenting bacterium from soda lake and proposing of Cyclonatronumiaceae fam. nov. in the phylum Balneolaeota.</title>
        <authorList>
            <person name="Zhilina T.N."/>
            <person name="Sorokin D.Y."/>
            <person name="Zavarzina D.G."/>
            <person name="Toshchakov S.V."/>
            <person name="Kublanov I.V."/>
        </authorList>
    </citation>
    <scope>NUCLEOTIDE SEQUENCE</scope>
    <source>
        <strain evidence="3">Z-1702</strain>
    </source>
</reference>
<evidence type="ECO:0000259" key="2">
    <source>
        <dbReference type="Pfam" id="PF18962"/>
    </source>
</evidence>
<dbReference type="AlphaFoldDB" id="A0A8J7RHY5"/>
<organism evidence="3 4">
    <name type="scientific">Natronogracilivirga saccharolytica</name>
    <dbReference type="NCBI Taxonomy" id="2812953"/>
    <lineage>
        <taxon>Bacteria</taxon>
        <taxon>Pseudomonadati</taxon>
        <taxon>Balneolota</taxon>
        <taxon>Balneolia</taxon>
        <taxon>Balneolales</taxon>
        <taxon>Cyclonatronaceae</taxon>
        <taxon>Natronogracilivirga</taxon>
    </lineage>
</organism>
<name>A0A8J7RHY5_9BACT</name>
<dbReference type="RefSeq" id="WP_210511040.1">
    <property type="nucleotide sequence ID" value="NZ_JAFIDN010000003.1"/>
</dbReference>
<feature type="signal peptide" evidence="1">
    <location>
        <begin position="1"/>
        <end position="27"/>
    </location>
</feature>
<sequence length="449" mass="48795">MKHLTTTFKRTGISLALVLGLTLSASAQTVADDFELIDPVWSIMPADVEFLYDFNEDGDPAYVNQGGTYNKGTSNILIPTVIDGDPQVAIIDSEDGSFIDYLPMTEEVGGGDVTLELIEVTTTRDGRIFGINQVMEAAIRIYMWEDESSDPVVVYNEARNMPNAGQFGQWGQGFGVIGEGENLTALVSGFQNPNILVMEWNDGQFEFKDKFDMGSFGFGNGFGEIPGSSNTVWTNGAGIEASIVNIETGEVVASVDEGIINRDHYDIDYIETDMGSFIIAGPRYPDTPFSVVDVSDVDDPFLRHLVIFPAEQAVENVQLTGFVHFTRSGNAVVMSSNNPLMYFELGIGAMETSAEQAVRDLPAGITLQQNYPNPFNPTTSITYTLDRAADVAVNVYSITGQKVASISAGMQNAGSHSLEFDASHLSSGTYIYQLQAGNQTLTRTMMLIK</sequence>
<keyword evidence="4" id="KW-1185">Reference proteome</keyword>
<dbReference type="EMBL" id="JAFIDN010000003">
    <property type="protein sequence ID" value="MBP3192145.1"/>
    <property type="molecule type" value="Genomic_DNA"/>
</dbReference>
<evidence type="ECO:0000313" key="4">
    <source>
        <dbReference type="Proteomes" id="UP000673975"/>
    </source>
</evidence>